<comment type="caution">
    <text evidence="4">The sequence shown here is derived from an EMBL/GenBank/DDBJ whole genome shotgun (WGS) entry which is preliminary data.</text>
</comment>
<gene>
    <name evidence="4" type="ORF">FNX44_005405</name>
    <name evidence="3" type="ORF">H3147_16380</name>
</gene>
<evidence type="ECO:0000313" key="5">
    <source>
        <dbReference type="Proteomes" id="UP000320857"/>
    </source>
</evidence>
<protein>
    <submittedName>
        <fullName evidence="4">ISL3 family transposase</fullName>
    </submittedName>
</protein>
<reference evidence="3" key="3">
    <citation type="journal article" name="Syst. Appl. Microbiol.">
        <title>Streptomyces alkaliterrae sp. nov., isolated from an alkaline soil, and emended descriptions of Streptomyces alkaliphilus, Streptomyces calidiresistens and Streptomyces durbertensis.</title>
        <authorList>
            <person name="Swiecimska M."/>
            <person name="Golinska P."/>
            <person name="Nouioui I."/>
            <person name="Wypij M."/>
            <person name="Rai M."/>
            <person name="Sangal V."/>
            <person name="Goodfellow M."/>
        </authorList>
    </citation>
    <scope>NUCLEOTIDE SEQUENCE</scope>
    <source>
        <strain evidence="3">OF8</strain>
    </source>
</reference>
<evidence type="ECO:0000256" key="1">
    <source>
        <dbReference type="SAM" id="MobiDB-lite"/>
    </source>
</evidence>
<dbReference type="NCBIfam" id="NF033550">
    <property type="entry name" value="transpos_ISL3"/>
    <property type="match status" value="1"/>
</dbReference>
<reference evidence="4 5" key="1">
    <citation type="submission" date="2019-10" db="EMBL/GenBank/DDBJ databases">
        <title>Streptomyces sp. nov., a novel actinobacterium isolated from alkaline environment.</title>
        <authorList>
            <person name="Golinska P."/>
        </authorList>
    </citation>
    <scope>NUCLEOTIDE SEQUENCE [LARGE SCALE GENOMIC DNA]</scope>
    <source>
        <strain evidence="4 5">OF1</strain>
    </source>
</reference>
<reference evidence="6" key="2">
    <citation type="submission" date="2020-05" db="EMBL/GenBank/DDBJ databases">
        <title>Classification of alakaliphilic streptomycetes isolated from an alkaline soil next to Lonar Crater, India and a proposal for the recognition of Streptomyces alkaliterrae sp. nov.</title>
        <authorList>
            <person name="Golinska P."/>
        </authorList>
    </citation>
    <scope>NUCLEOTIDE SEQUENCE [LARGE SCALE GENOMIC DNA]</scope>
    <source>
        <strain evidence="6">OF8</strain>
    </source>
</reference>
<dbReference type="AlphaFoldDB" id="A0A5P0YS45"/>
<organism evidence="4 5">
    <name type="scientific">Streptomyces alkaliterrae</name>
    <dbReference type="NCBI Taxonomy" id="2213162"/>
    <lineage>
        <taxon>Bacteria</taxon>
        <taxon>Bacillati</taxon>
        <taxon>Actinomycetota</taxon>
        <taxon>Actinomycetes</taxon>
        <taxon>Kitasatosporales</taxon>
        <taxon>Streptomycetaceae</taxon>
        <taxon>Streptomyces</taxon>
    </lineage>
</organism>
<feature type="region of interest" description="Disordered" evidence="1">
    <location>
        <begin position="260"/>
        <end position="286"/>
    </location>
</feature>
<dbReference type="PANTHER" id="PTHR33498">
    <property type="entry name" value="TRANSPOSASE FOR INSERTION SEQUENCE ELEMENT IS1557"/>
    <property type="match status" value="1"/>
</dbReference>
<evidence type="ECO:0000313" key="4">
    <source>
        <dbReference type="EMBL" id="MQS01319.1"/>
    </source>
</evidence>
<dbReference type="EMBL" id="VJYK02000035">
    <property type="protein sequence ID" value="MQS01319.1"/>
    <property type="molecule type" value="Genomic_DNA"/>
</dbReference>
<dbReference type="Proteomes" id="UP000320857">
    <property type="component" value="Unassembled WGS sequence"/>
</dbReference>
<dbReference type="PROSITE" id="PS50531">
    <property type="entry name" value="HTH_IS21"/>
    <property type="match status" value="1"/>
</dbReference>
<evidence type="ECO:0000259" key="2">
    <source>
        <dbReference type="PROSITE" id="PS50531"/>
    </source>
</evidence>
<sequence>MSQMLSQLQEILFPSIADVAVVSVATAGEAIRVEARCTAAGAACPDCGDWSERVHSSYLRFPADLPSGGRRAVLVLRVRRFRCVLPSCLRRTFVEQVPGLTRRRGQATERLRSAMGAIGLALAGRAGARLAKLMGIGVSRSTLLRRVMDLADPPSGQPRAVGVDDFALRKGHHYGTVVIDAVSHQVLDLLPERDAATLAPWLARHPGIEVVCRDRSGAYAEAASTAAPQAMQVADRYHLWRNLTVGAEKTVAAHRLCLKDVPPATPEPEPDWETPEEAADDEPSGRFAERAQAHHALVHQLISQGMGLREIARHLGWGRHTVQRYARVARWQDMVKGRAPRPSKLDPFSSCLGRRWAETNGRVTIRELHNEIIERGYRGGYTTLVEWARRELPVLEGAPPPPAPPSTRQVTGWLTRHPATLTEEEKLHRKAVLARCPELEAAAELISSFAEILTMLDGHRLPEWITDASQARLPGISTFADHLESDFDAVTAGLTTHWNSGPVEGTVNRIKMLKRQMFGRAGFPLLRKRVLLA</sequence>
<proteinExistence type="predicted"/>
<dbReference type="Proteomes" id="UP000517765">
    <property type="component" value="Unassembled WGS sequence"/>
</dbReference>
<dbReference type="InterPro" id="IPR029261">
    <property type="entry name" value="Transposase_Znf"/>
</dbReference>
<dbReference type="InterPro" id="IPR047951">
    <property type="entry name" value="Transpos_ISL3"/>
</dbReference>
<dbReference type="Pfam" id="PF01610">
    <property type="entry name" value="DDE_Tnp_ISL3"/>
    <property type="match status" value="2"/>
</dbReference>
<evidence type="ECO:0000313" key="3">
    <source>
        <dbReference type="EMBL" id="MBB1260401.1"/>
    </source>
</evidence>
<dbReference type="InterPro" id="IPR017894">
    <property type="entry name" value="HTH_IS21_transposase_type"/>
</dbReference>
<feature type="domain" description="HTH IS21-type" evidence="2">
    <location>
        <begin position="293"/>
        <end position="356"/>
    </location>
</feature>
<feature type="compositionally biased region" description="Acidic residues" evidence="1">
    <location>
        <begin position="268"/>
        <end position="282"/>
    </location>
</feature>
<evidence type="ECO:0000313" key="6">
    <source>
        <dbReference type="Proteomes" id="UP000517765"/>
    </source>
</evidence>
<dbReference type="InterPro" id="IPR002560">
    <property type="entry name" value="Transposase_DDE"/>
</dbReference>
<keyword evidence="5" id="KW-1185">Reference proteome</keyword>
<dbReference type="Pfam" id="PF14690">
    <property type="entry name" value="Zn_ribbon_ISL3"/>
    <property type="match status" value="1"/>
</dbReference>
<name>A0A5P0YS45_9ACTN</name>
<dbReference type="PANTHER" id="PTHR33498:SF1">
    <property type="entry name" value="TRANSPOSASE FOR INSERTION SEQUENCE ELEMENT IS1557"/>
    <property type="match status" value="1"/>
</dbReference>
<dbReference type="EMBL" id="JABJXA010000095">
    <property type="protein sequence ID" value="MBB1260401.1"/>
    <property type="molecule type" value="Genomic_DNA"/>
</dbReference>
<accession>A0A5P0YS45</accession>